<feature type="binding site" evidence="9">
    <location>
        <begin position="52"/>
        <end position="54"/>
    </location>
    <ligand>
        <name>substrate</name>
    </ligand>
</feature>
<dbReference type="InterPro" id="IPR050099">
    <property type="entry name" value="SIS_GmhA/DiaA_subfam"/>
</dbReference>
<comment type="similarity">
    <text evidence="3 9">Belongs to the SIS family. GmhA subfamily.</text>
</comment>
<comment type="pathway">
    <text evidence="9">Carbohydrate biosynthesis; D-glycero-D-manno-heptose 7-phosphate biosynthesis; D-glycero-alpha-D-manno-heptose 7-phosphate and D-glycero-beta-D-manno-heptose 7-phosphate from sedoheptulose 7-phosphate: step 1/1.</text>
</comment>
<dbReference type="InterPro" id="IPR004515">
    <property type="entry name" value="Phosphoheptose_Isoase"/>
</dbReference>
<dbReference type="STRING" id="525904.Tter_0144"/>
<evidence type="ECO:0000256" key="8">
    <source>
        <dbReference type="ARBA" id="ARBA00023277"/>
    </source>
</evidence>
<dbReference type="GO" id="GO:2001061">
    <property type="term" value="P:D-glycero-D-manno-heptose 7-phosphate biosynthetic process"/>
    <property type="evidence" value="ECO:0007669"/>
    <property type="project" value="UniProtKB-UniPathway"/>
</dbReference>
<feature type="binding site" evidence="9">
    <location>
        <position position="65"/>
    </location>
    <ligand>
        <name>Zn(2+)</name>
        <dbReference type="ChEBI" id="CHEBI:29105"/>
    </ligand>
</feature>
<dbReference type="Pfam" id="PF13580">
    <property type="entry name" value="SIS_2"/>
    <property type="match status" value="1"/>
</dbReference>
<evidence type="ECO:0000256" key="2">
    <source>
        <dbReference type="ARBA" id="ARBA00004496"/>
    </source>
</evidence>
<comment type="function">
    <text evidence="9">Catalyzes the isomerization of sedoheptulose 7-phosphate in D-glycero-D-manno-heptose 7-phosphate.</text>
</comment>
<dbReference type="UniPathway" id="UPA00041">
    <property type="reaction ID" value="UER00436"/>
</dbReference>
<dbReference type="GO" id="GO:0008270">
    <property type="term" value="F:zinc ion binding"/>
    <property type="evidence" value="ECO:0007669"/>
    <property type="project" value="UniProtKB-UniRule"/>
</dbReference>
<feature type="binding site" evidence="9">
    <location>
        <position position="180"/>
    </location>
    <ligand>
        <name>Zn(2+)</name>
        <dbReference type="ChEBI" id="CHEBI:29105"/>
    </ligand>
</feature>
<dbReference type="HAMAP" id="MF_00067">
    <property type="entry name" value="GmhA"/>
    <property type="match status" value="1"/>
</dbReference>
<evidence type="ECO:0000256" key="3">
    <source>
        <dbReference type="ARBA" id="ARBA00009894"/>
    </source>
</evidence>
<comment type="miscellaneous">
    <text evidence="9">The reaction produces a racemic mixture of D-glycero-alpha-D-manno-heptose 7-phosphate and D-glycero-beta-D-manno-heptose 7-phosphate.</text>
</comment>
<dbReference type="AlphaFoldDB" id="D1CDR0"/>
<evidence type="ECO:0000256" key="6">
    <source>
        <dbReference type="ARBA" id="ARBA00022833"/>
    </source>
</evidence>
<evidence type="ECO:0000313" key="11">
    <source>
        <dbReference type="EMBL" id="ACZ41066.1"/>
    </source>
</evidence>
<evidence type="ECO:0000256" key="1">
    <source>
        <dbReference type="ARBA" id="ARBA00000348"/>
    </source>
</evidence>
<sequence length="198" mass="21357">MTISINNLLQKRQEKLNVAINQLIRDSELLESVANTLIQSLCSNKKILICGNGGSAAQAQHMAGELIGRFKKNRAPIAALALGTDMATTTAIANDFGYEEVFLRQVDALGNDGDVLLILSTSGNSPNVLAAVNTARRKGLKTVAFTGKKPSKVEDLADIVVRFPAEETDVIQELHLLAIHILCEVVEEHLSKEVVDGQ</sequence>
<dbReference type="EMBL" id="CP001825">
    <property type="protein sequence ID" value="ACZ41066.1"/>
    <property type="molecule type" value="Genomic_DNA"/>
</dbReference>
<dbReference type="PANTHER" id="PTHR30390">
    <property type="entry name" value="SEDOHEPTULOSE 7-PHOSPHATE ISOMERASE / DNAA INITIATOR-ASSOCIATING FACTOR FOR REPLICATION INITIATION"/>
    <property type="match status" value="1"/>
</dbReference>
<comment type="subcellular location">
    <subcellularLocation>
        <location evidence="2 9">Cytoplasm</location>
    </subcellularLocation>
</comment>
<dbReference type="Gene3D" id="3.40.50.10490">
    <property type="entry name" value="Glucose-6-phosphate isomerase like protein, domain 1"/>
    <property type="match status" value="1"/>
</dbReference>
<dbReference type="GO" id="GO:0005975">
    <property type="term" value="P:carbohydrate metabolic process"/>
    <property type="evidence" value="ECO:0007669"/>
    <property type="project" value="UniProtKB-UniRule"/>
</dbReference>
<keyword evidence="8 9" id="KW-0119">Carbohydrate metabolism</keyword>
<dbReference type="KEGG" id="ttr:Tter_0144"/>
<dbReference type="GO" id="GO:0008968">
    <property type="term" value="F:D-sedoheptulose 7-phosphate isomerase activity"/>
    <property type="evidence" value="ECO:0007669"/>
    <property type="project" value="UniProtKB-UniRule"/>
</dbReference>
<comment type="catalytic activity">
    <reaction evidence="1 9">
        <text>2 D-sedoheptulose 7-phosphate = D-glycero-alpha-D-manno-heptose 7-phosphate + D-glycero-beta-D-manno-heptose 7-phosphate</text>
        <dbReference type="Rhea" id="RHEA:27489"/>
        <dbReference type="ChEBI" id="CHEBI:57483"/>
        <dbReference type="ChEBI" id="CHEBI:60203"/>
        <dbReference type="ChEBI" id="CHEBI:60204"/>
        <dbReference type="EC" id="5.3.1.28"/>
    </reaction>
</comment>
<dbReference type="CDD" id="cd05006">
    <property type="entry name" value="SIS_GmhA"/>
    <property type="match status" value="1"/>
</dbReference>
<feature type="binding site" evidence="9">
    <location>
        <position position="65"/>
    </location>
    <ligand>
        <name>substrate</name>
    </ligand>
</feature>
<organism evidence="11 12">
    <name type="scientific">Thermobaculum terrenum (strain ATCC BAA-798 / CCMEE 7001 / YNP1)</name>
    <dbReference type="NCBI Taxonomy" id="525904"/>
    <lineage>
        <taxon>Bacteria</taxon>
        <taxon>Bacillati</taxon>
        <taxon>Chloroflexota</taxon>
        <taxon>Chloroflexia</taxon>
        <taxon>Candidatus Thermobaculales</taxon>
        <taxon>Candidatus Thermobaculaceae</taxon>
        <taxon>Thermobaculum</taxon>
    </lineage>
</organism>
<evidence type="ECO:0000256" key="7">
    <source>
        <dbReference type="ARBA" id="ARBA00023235"/>
    </source>
</evidence>
<evidence type="ECO:0000259" key="10">
    <source>
        <dbReference type="PROSITE" id="PS51464"/>
    </source>
</evidence>
<keyword evidence="7 9" id="KW-0413">Isomerase</keyword>
<dbReference type="eggNOG" id="COG0279">
    <property type="taxonomic scope" value="Bacteria"/>
</dbReference>
<keyword evidence="5 9" id="KW-0479">Metal-binding</keyword>
<feature type="binding site" evidence="9">
    <location>
        <position position="172"/>
    </location>
    <ligand>
        <name>Zn(2+)</name>
        <dbReference type="ChEBI" id="CHEBI:29105"/>
    </ligand>
</feature>
<evidence type="ECO:0000256" key="5">
    <source>
        <dbReference type="ARBA" id="ARBA00022723"/>
    </source>
</evidence>
<dbReference type="OrthoDB" id="9781311at2"/>
<dbReference type="PROSITE" id="PS51464">
    <property type="entry name" value="SIS"/>
    <property type="match status" value="1"/>
</dbReference>
<dbReference type="HOGENOM" id="CLU_080999_1_1_0"/>
<keyword evidence="6 9" id="KW-0862">Zinc</keyword>
<dbReference type="RefSeq" id="WP_012874101.1">
    <property type="nucleotide sequence ID" value="NC_013525.1"/>
</dbReference>
<gene>
    <name evidence="9" type="primary">gmhA</name>
    <name evidence="11" type="ordered locus">Tter_0144</name>
</gene>
<dbReference type="InterPro" id="IPR046348">
    <property type="entry name" value="SIS_dom_sf"/>
</dbReference>
<dbReference type="SUPFAM" id="SSF53697">
    <property type="entry name" value="SIS domain"/>
    <property type="match status" value="1"/>
</dbReference>
<dbReference type="InterPro" id="IPR035461">
    <property type="entry name" value="GmhA/DiaA"/>
</dbReference>
<evidence type="ECO:0000313" key="12">
    <source>
        <dbReference type="Proteomes" id="UP000000323"/>
    </source>
</evidence>
<dbReference type="GO" id="GO:0005737">
    <property type="term" value="C:cytoplasm"/>
    <property type="evidence" value="ECO:0007669"/>
    <property type="project" value="UniProtKB-SubCell"/>
</dbReference>
<name>D1CDR0_THET1</name>
<dbReference type="InterPro" id="IPR001347">
    <property type="entry name" value="SIS_dom"/>
</dbReference>
<dbReference type="GO" id="GO:0097367">
    <property type="term" value="F:carbohydrate derivative binding"/>
    <property type="evidence" value="ECO:0007669"/>
    <property type="project" value="InterPro"/>
</dbReference>
<keyword evidence="12" id="KW-1185">Reference proteome</keyword>
<dbReference type="EC" id="5.3.1.28" evidence="9"/>
<evidence type="ECO:0000256" key="4">
    <source>
        <dbReference type="ARBA" id="ARBA00022490"/>
    </source>
</evidence>
<keyword evidence="4 9" id="KW-0963">Cytoplasm</keyword>
<proteinExistence type="inferred from homology"/>
<feature type="binding site" evidence="9">
    <location>
        <begin position="120"/>
        <end position="122"/>
    </location>
    <ligand>
        <name>substrate</name>
    </ligand>
</feature>
<feature type="binding site" evidence="9">
    <location>
        <position position="125"/>
    </location>
    <ligand>
        <name>substrate</name>
    </ligand>
</feature>
<dbReference type="Proteomes" id="UP000000323">
    <property type="component" value="Chromosome 1"/>
</dbReference>
<evidence type="ECO:0000256" key="9">
    <source>
        <dbReference type="HAMAP-Rule" id="MF_00067"/>
    </source>
</evidence>
<accession>D1CDR0</accession>
<feature type="binding site" evidence="9">
    <location>
        <begin position="94"/>
        <end position="95"/>
    </location>
    <ligand>
        <name>substrate</name>
    </ligand>
</feature>
<comment type="cofactor">
    <cofactor evidence="9">
        <name>Zn(2+)</name>
        <dbReference type="ChEBI" id="CHEBI:29105"/>
    </cofactor>
    <text evidence="9">Binds 1 zinc ion per subunit.</text>
</comment>
<protein>
    <recommendedName>
        <fullName evidence="9">Phosphoheptose isomerase</fullName>
        <ecNumber evidence="9">5.3.1.28</ecNumber>
    </recommendedName>
    <alternativeName>
        <fullName evidence="9">Sedoheptulose 7-phosphate isomerase</fullName>
    </alternativeName>
</protein>
<feature type="domain" description="SIS" evidence="10">
    <location>
        <begin position="37"/>
        <end position="192"/>
    </location>
</feature>
<feature type="binding site" evidence="9">
    <location>
        <position position="61"/>
    </location>
    <ligand>
        <name>Zn(2+)</name>
        <dbReference type="ChEBI" id="CHEBI:29105"/>
    </ligand>
</feature>
<feature type="binding site" evidence="9">
    <location>
        <position position="172"/>
    </location>
    <ligand>
        <name>substrate</name>
    </ligand>
</feature>
<reference evidence="12" key="1">
    <citation type="journal article" date="2010" name="Stand. Genomic Sci.">
        <title>Complete genome sequence of 'Thermobaculum terrenum' type strain (YNP1).</title>
        <authorList>
            <person name="Kiss H."/>
            <person name="Cleland D."/>
            <person name="Lapidus A."/>
            <person name="Lucas S."/>
            <person name="Glavina Del Rio T."/>
            <person name="Nolan M."/>
            <person name="Tice H."/>
            <person name="Han C."/>
            <person name="Goodwin L."/>
            <person name="Pitluck S."/>
            <person name="Liolios K."/>
            <person name="Ivanova N."/>
            <person name="Mavromatis K."/>
            <person name="Ovchinnikova G."/>
            <person name="Pati A."/>
            <person name="Chen A."/>
            <person name="Palaniappan K."/>
            <person name="Land M."/>
            <person name="Hauser L."/>
            <person name="Chang Y."/>
            <person name="Jeffries C."/>
            <person name="Lu M."/>
            <person name="Brettin T."/>
            <person name="Detter J."/>
            <person name="Goker M."/>
            <person name="Tindall B."/>
            <person name="Beck B."/>
            <person name="McDermott T."/>
            <person name="Woyke T."/>
            <person name="Bristow J."/>
            <person name="Eisen J."/>
            <person name="Markowitz V."/>
            <person name="Hugenholtz P."/>
            <person name="Kyrpides N."/>
            <person name="Klenk H."/>
            <person name="Cheng J."/>
        </authorList>
    </citation>
    <scope>NUCLEOTIDE SEQUENCE [LARGE SCALE GENOMIC DNA]</scope>
    <source>
        <strain evidence="12">ATCC BAA-798 / YNP1</strain>
    </source>
</reference>